<dbReference type="SMART" id="SM01134">
    <property type="entry name" value="DeoRC"/>
    <property type="match status" value="1"/>
</dbReference>
<dbReference type="SMART" id="SM00420">
    <property type="entry name" value="HTH_DEOR"/>
    <property type="match status" value="1"/>
</dbReference>
<dbReference type="PANTHER" id="PTHR30363">
    <property type="entry name" value="HTH-TYPE TRANSCRIPTIONAL REGULATOR SRLR-RELATED"/>
    <property type="match status" value="1"/>
</dbReference>
<gene>
    <name evidence="6" type="ORF">BBC0122_000580</name>
</gene>
<dbReference type="SUPFAM" id="SSF46785">
    <property type="entry name" value="Winged helix' DNA-binding domain"/>
    <property type="match status" value="1"/>
</dbReference>
<dbReference type="InterPro" id="IPR036388">
    <property type="entry name" value="WH-like_DNA-bd_sf"/>
</dbReference>
<dbReference type="RefSeq" id="WP_077994368.1">
    <property type="nucleotide sequence ID" value="NZ_CP015625.1"/>
</dbReference>
<dbReference type="EMBL" id="CP015625">
    <property type="protein sequence ID" value="AQT46199.1"/>
    <property type="molecule type" value="Genomic_DNA"/>
</dbReference>
<dbReference type="InterPro" id="IPR036390">
    <property type="entry name" value="WH_DNA-bd_sf"/>
</dbReference>
<dbReference type="SUPFAM" id="SSF100950">
    <property type="entry name" value="NagB/RpiA/CoA transferase-like"/>
    <property type="match status" value="1"/>
</dbReference>
<dbReference type="PROSITE" id="PS00894">
    <property type="entry name" value="HTH_DEOR_1"/>
    <property type="match status" value="1"/>
</dbReference>
<dbReference type="InterPro" id="IPR001034">
    <property type="entry name" value="DeoR_HTH"/>
</dbReference>
<reference evidence="6 7" key="1">
    <citation type="submission" date="2016-11" db="EMBL/GenBank/DDBJ databases">
        <title>Comparative genomics of Bartonella apis.</title>
        <authorList>
            <person name="Engel P."/>
        </authorList>
    </citation>
    <scope>NUCLEOTIDE SEQUENCE [LARGE SCALE GENOMIC DNA]</scope>
    <source>
        <strain evidence="6 7">BBC0122</strain>
    </source>
</reference>
<dbReference type="PROSITE" id="PS51000">
    <property type="entry name" value="HTH_DEOR_2"/>
    <property type="match status" value="1"/>
</dbReference>
<sequence>MTRKERLTCLIHAIKVGIVNVEAMAEKFGVSASTIRRDLQQLEKNGHIQRTYGGAVLSQAVPETSFVERMARHSDSKHSIAKQANELVSDGDTILLDAGSTVCALGHLLKERKLHIITNNLMLVPLFEGKTNLELTIIGGKCRNTSMGIFGALAIKNLESFTADYFFTSADGVVPGLGLCEASLEQTILKEAMMQRARNTVVMADADKINRAEQHCWAKCPAKWTLITDKKMDEEEKRLFSIAGATVLEAAPHSV</sequence>
<dbReference type="Proteomes" id="UP000189632">
    <property type="component" value="Chromosome"/>
</dbReference>
<evidence type="ECO:0000256" key="3">
    <source>
        <dbReference type="ARBA" id="ARBA00023125"/>
    </source>
</evidence>
<name>A0A1U9MER2_9HYPH</name>
<organism evidence="6 7">
    <name type="scientific">Bartonella choladocola</name>
    <dbReference type="NCBI Taxonomy" id="2750995"/>
    <lineage>
        <taxon>Bacteria</taxon>
        <taxon>Pseudomonadati</taxon>
        <taxon>Pseudomonadota</taxon>
        <taxon>Alphaproteobacteria</taxon>
        <taxon>Hyphomicrobiales</taxon>
        <taxon>Bartonellaceae</taxon>
        <taxon>Bartonella</taxon>
    </lineage>
</organism>
<dbReference type="Pfam" id="PF08220">
    <property type="entry name" value="HTH_DeoR"/>
    <property type="match status" value="1"/>
</dbReference>
<protein>
    <submittedName>
        <fullName evidence="6">DNA-binding transcriptional regulator of sugar metabolism, DeoR/GlpR family</fullName>
    </submittedName>
</protein>
<dbReference type="PANTHER" id="PTHR30363:SF4">
    <property type="entry name" value="GLYCEROL-3-PHOSPHATE REGULON REPRESSOR"/>
    <property type="match status" value="1"/>
</dbReference>
<evidence type="ECO:0000256" key="4">
    <source>
        <dbReference type="ARBA" id="ARBA00023163"/>
    </source>
</evidence>
<evidence type="ECO:0000313" key="6">
    <source>
        <dbReference type="EMBL" id="AQT46199.1"/>
    </source>
</evidence>
<dbReference type="GO" id="GO:0003677">
    <property type="term" value="F:DNA binding"/>
    <property type="evidence" value="ECO:0007669"/>
    <property type="project" value="UniProtKB-KW"/>
</dbReference>
<evidence type="ECO:0000313" key="7">
    <source>
        <dbReference type="Proteomes" id="UP000189632"/>
    </source>
</evidence>
<accession>A0A1U9MER2</accession>
<keyword evidence="3 6" id="KW-0238">DNA-binding</keyword>
<dbReference type="PRINTS" id="PR00037">
    <property type="entry name" value="HTHLACR"/>
</dbReference>
<dbReference type="Gene3D" id="3.40.50.1360">
    <property type="match status" value="1"/>
</dbReference>
<dbReference type="Pfam" id="PF00455">
    <property type="entry name" value="DeoRC"/>
    <property type="match status" value="1"/>
</dbReference>
<keyword evidence="7" id="KW-1185">Reference proteome</keyword>
<dbReference type="KEGG" id="bapi:BBC0122_000580"/>
<dbReference type="AlphaFoldDB" id="A0A1U9MER2"/>
<dbReference type="InterPro" id="IPR018356">
    <property type="entry name" value="Tscrpt_reg_HTH_DeoR_CS"/>
</dbReference>
<dbReference type="InterPro" id="IPR014036">
    <property type="entry name" value="DeoR-like_C"/>
</dbReference>
<keyword evidence="1" id="KW-0678">Repressor</keyword>
<dbReference type="InterPro" id="IPR050313">
    <property type="entry name" value="Carb_Metab_HTH_regulators"/>
</dbReference>
<proteinExistence type="predicted"/>
<keyword evidence="4" id="KW-0804">Transcription</keyword>
<evidence type="ECO:0000259" key="5">
    <source>
        <dbReference type="PROSITE" id="PS51000"/>
    </source>
</evidence>
<keyword evidence="2" id="KW-0805">Transcription regulation</keyword>
<feature type="domain" description="HTH deoR-type" evidence="5">
    <location>
        <begin position="2"/>
        <end position="57"/>
    </location>
</feature>
<evidence type="ECO:0000256" key="2">
    <source>
        <dbReference type="ARBA" id="ARBA00023015"/>
    </source>
</evidence>
<dbReference type="GO" id="GO:0003700">
    <property type="term" value="F:DNA-binding transcription factor activity"/>
    <property type="evidence" value="ECO:0007669"/>
    <property type="project" value="InterPro"/>
</dbReference>
<dbReference type="InterPro" id="IPR037171">
    <property type="entry name" value="NagB/RpiA_transferase-like"/>
</dbReference>
<evidence type="ECO:0000256" key="1">
    <source>
        <dbReference type="ARBA" id="ARBA00022491"/>
    </source>
</evidence>
<dbReference type="Gene3D" id="1.10.10.10">
    <property type="entry name" value="Winged helix-like DNA-binding domain superfamily/Winged helix DNA-binding domain"/>
    <property type="match status" value="1"/>
</dbReference>
<dbReference type="OrthoDB" id="31600at2"/>